<sequence>MPSVFQVVRRTALVPALLAGLSVASVSAQEKKAEMSVKPAPQPAKKQEKLVTLDQAEVDADFQYQGEYMGYAAKTFGQARQKLGVQVIARGNNAFDVVVLEGGLPGDGWDQETRLKFPATLEDGKLVVYAGEQTLTVADNAVTVTNSEGRSLGQLRKLARYSPTMHRSAPSDALILFDGKLNDLWKNMKVTEDGLLEEGCETVDLFQDFHLHLEFMLPYKPEGVGQDRGNSGVYLQRRYEVQVLDTFGELGMPNFCGGIYKLHSPDQNMCLPPLTWQTYDIDFRAARFDEEGNKTENMKIRVVHNGVVIHDSIEVESKTGAGRQETPEPMPILLQDHANPVRYRNIWLVEGDPFETPVEDAPAASQLADTEQDPAATVTPYGTHYGNGYSGNTYSSGYEYRTPYHNYGYTPGAYWFSPSYVDMPPWPYYGF</sequence>
<organism evidence="3 4">
    <name type="scientific">Rubinisphaera brasiliensis (strain ATCC 49424 / DSM 5305 / JCM 21570 / IAM 15109 / NBRC 103401 / IFAM 1448)</name>
    <name type="common">Planctomyces brasiliensis</name>
    <dbReference type="NCBI Taxonomy" id="756272"/>
    <lineage>
        <taxon>Bacteria</taxon>
        <taxon>Pseudomonadati</taxon>
        <taxon>Planctomycetota</taxon>
        <taxon>Planctomycetia</taxon>
        <taxon>Planctomycetales</taxon>
        <taxon>Planctomycetaceae</taxon>
        <taxon>Rubinisphaera</taxon>
    </lineage>
</organism>
<evidence type="ECO:0000313" key="3">
    <source>
        <dbReference type="EMBL" id="ADY59436.1"/>
    </source>
</evidence>
<dbReference type="GO" id="GO:0016787">
    <property type="term" value="F:hydrolase activity"/>
    <property type="evidence" value="ECO:0007669"/>
    <property type="project" value="InterPro"/>
</dbReference>
<accession>F0SG94</accession>
<evidence type="ECO:0000313" key="4">
    <source>
        <dbReference type="Proteomes" id="UP000006860"/>
    </source>
</evidence>
<dbReference type="HOGENOM" id="CLU_635973_0_0_0"/>
<keyword evidence="1" id="KW-0732">Signal</keyword>
<dbReference type="AlphaFoldDB" id="F0SG94"/>
<name>F0SG94_RUBBR</name>
<feature type="signal peptide" evidence="1">
    <location>
        <begin position="1"/>
        <end position="28"/>
    </location>
</feature>
<protein>
    <recommendedName>
        <fullName evidence="2">3-keto-alpha-glucoside-1,2-lyase/3-keto-2-hydroxy-glucal hydratase domain-containing protein</fullName>
    </recommendedName>
</protein>
<dbReference type="OrthoDB" id="176168at2"/>
<dbReference type="PANTHER" id="PTHR33546:SF1">
    <property type="entry name" value="LARGE, MULTIFUNCTIONAL SECRETED PROTEIN"/>
    <property type="match status" value="1"/>
</dbReference>
<dbReference type="Pfam" id="PF06439">
    <property type="entry name" value="3keto-disac_hyd"/>
    <property type="match status" value="1"/>
</dbReference>
<dbReference type="KEGG" id="pbs:Plabr_1826"/>
<feature type="domain" description="3-keto-alpha-glucoside-1,2-lyase/3-keto-2-hydroxy-glucal hydratase" evidence="2">
    <location>
        <begin position="176"/>
        <end position="348"/>
    </location>
</feature>
<keyword evidence="4" id="KW-1185">Reference proteome</keyword>
<gene>
    <name evidence="3" type="ordered locus">Plabr_1826</name>
</gene>
<dbReference type="STRING" id="756272.Plabr_1826"/>
<dbReference type="Gene3D" id="2.60.120.560">
    <property type="entry name" value="Exo-inulinase, domain 1"/>
    <property type="match status" value="1"/>
</dbReference>
<evidence type="ECO:0000259" key="2">
    <source>
        <dbReference type="Pfam" id="PF06439"/>
    </source>
</evidence>
<reference evidence="4" key="1">
    <citation type="submission" date="2011-02" db="EMBL/GenBank/DDBJ databases">
        <title>The complete genome of Planctomyces brasiliensis DSM 5305.</title>
        <authorList>
            <person name="Lucas S."/>
            <person name="Copeland A."/>
            <person name="Lapidus A."/>
            <person name="Bruce D."/>
            <person name="Goodwin L."/>
            <person name="Pitluck S."/>
            <person name="Kyrpides N."/>
            <person name="Mavromatis K."/>
            <person name="Pagani I."/>
            <person name="Ivanova N."/>
            <person name="Ovchinnikova G."/>
            <person name="Lu M."/>
            <person name="Detter J.C."/>
            <person name="Han C."/>
            <person name="Land M."/>
            <person name="Hauser L."/>
            <person name="Markowitz V."/>
            <person name="Cheng J.-F."/>
            <person name="Hugenholtz P."/>
            <person name="Woyke T."/>
            <person name="Wu D."/>
            <person name="Tindall B."/>
            <person name="Pomrenke H.G."/>
            <person name="Brambilla E."/>
            <person name="Klenk H.-P."/>
            <person name="Eisen J.A."/>
        </authorList>
    </citation>
    <scope>NUCLEOTIDE SEQUENCE [LARGE SCALE GENOMIC DNA]</scope>
    <source>
        <strain evidence="4">ATCC 49424 / DSM 5305 / JCM 21570 / NBRC 103401 / IFAM 1448</strain>
    </source>
</reference>
<dbReference type="RefSeq" id="WP_013628163.1">
    <property type="nucleotide sequence ID" value="NC_015174.1"/>
</dbReference>
<dbReference type="PANTHER" id="PTHR33546">
    <property type="entry name" value="LARGE, MULTIFUNCTIONAL SECRETED PROTEIN-RELATED"/>
    <property type="match status" value="1"/>
</dbReference>
<evidence type="ECO:0000256" key="1">
    <source>
        <dbReference type="SAM" id="SignalP"/>
    </source>
</evidence>
<dbReference type="Proteomes" id="UP000006860">
    <property type="component" value="Chromosome"/>
</dbReference>
<dbReference type="EMBL" id="CP002546">
    <property type="protein sequence ID" value="ADY59436.1"/>
    <property type="molecule type" value="Genomic_DNA"/>
</dbReference>
<dbReference type="InterPro" id="IPR010496">
    <property type="entry name" value="AL/BT2_dom"/>
</dbReference>
<feature type="chain" id="PRO_5003256214" description="3-keto-alpha-glucoside-1,2-lyase/3-keto-2-hydroxy-glucal hydratase domain-containing protein" evidence="1">
    <location>
        <begin position="29"/>
        <end position="431"/>
    </location>
</feature>
<proteinExistence type="predicted"/>
<dbReference type="eggNOG" id="COG2010">
    <property type="taxonomic scope" value="Bacteria"/>
</dbReference>